<evidence type="ECO:0000256" key="1">
    <source>
        <dbReference type="ARBA" id="ARBA00006432"/>
    </source>
</evidence>
<dbReference type="SUPFAM" id="SSF56801">
    <property type="entry name" value="Acetyl-CoA synthetase-like"/>
    <property type="match status" value="1"/>
</dbReference>
<dbReference type="GO" id="GO:0004467">
    <property type="term" value="F:long-chain fatty acid-CoA ligase activity"/>
    <property type="evidence" value="ECO:0007669"/>
    <property type="project" value="TreeGrafter"/>
</dbReference>
<evidence type="ECO:0000256" key="2">
    <source>
        <dbReference type="ARBA" id="ARBA00022598"/>
    </source>
</evidence>
<organism evidence="8 9">
    <name type="scientific">Candidatus Nesterenkonia stercoripullorum</name>
    <dbReference type="NCBI Taxonomy" id="2838701"/>
    <lineage>
        <taxon>Bacteria</taxon>
        <taxon>Bacillati</taxon>
        <taxon>Actinomycetota</taxon>
        <taxon>Actinomycetes</taxon>
        <taxon>Micrococcales</taxon>
        <taxon>Micrococcaceae</taxon>
        <taxon>Nesterenkonia</taxon>
    </lineage>
</organism>
<dbReference type="GO" id="GO:0016020">
    <property type="term" value="C:membrane"/>
    <property type="evidence" value="ECO:0007669"/>
    <property type="project" value="TreeGrafter"/>
</dbReference>
<comment type="caution">
    <text evidence="8">The sequence shown here is derived from an EMBL/GenBank/DDBJ whole genome shotgun (WGS) entry which is preliminary data.</text>
</comment>
<reference evidence="8" key="2">
    <citation type="submission" date="2021-04" db="EMBL/GenBank/DDBJ databases">
        <authorList>
            <person name="Gilroy R."/>
        </authorList>
    </citation>
    <scope>NUCLEOTIDE SEQUENCE</scope>
    <source>
        <strain evidence="8">ChiHejej3B27-3195</strain>
    </source>
</reference>
<proteinExistence type="inferred from homology"/>
<evidence type="ECO:0000313" key="8">
    <source>
        <dbReference type="EMBL" id="HIW99299.1"/>
    </source>
</evidence>
<sequence>MPSTEDSSAPGAVTERRAAERGGRSGEASACQLVRLEKHVNVTDAVLTLLQRSPHQRVYAVRNGSGGWIDVTISAFVDQVRRVARGLMGLGVKPGERVAVMAQTGYPWAVVDQAVWFAGGVSVPIYETSSVQQAVHVLRDSGATLALAGSEKIVGKLRMAAARSGDIPVFRMGSSADLDVLAESGGEISGDELEQARRAAQLDELATIVYTAGTCGPPKGVRITHGNLAEGAANALGLTTDILGGDESRTVIFLPLAHVLGRMAQVMCLHKGVQVAHSPSVRTLQEDLRSFRPTWIVGVPRVFEKVYHEAEVAARSQGRGRLFEAARTTAIQYSEMMQAQTDDVGPGPTLGLRMRHRMFQRLVYPALHERFGGSMRYMISGASPLSTEIAHFFNGVGLPIQEGYGLTETTAPITLNAPGATRIGTVGRPVPGATVRIAEDGEILLAGPSLFDGYRGAAEPFDAESFDEEGFFRTGDIGLLDTDGYLRVLGRKNEVIVTSQGVTVWPMPLEEQVRMNPLVAQCIVVGHARPFTGALLTLDADVVADWSSSRGLGVMSLVDAAKHQDLREEIRAAIDRANTSVSPAQAIRDFTVLDIEFGGYSGYMTPSMKLRRQLVVSDFEEIIADMYSH</sequence>
<reference evidence="8" key="1">
    <citation type="journal article" date="2021" name="PeerJ">
        <title>Extensive microbial diversity within the chicken gut microbiome revealed by metagenomics and culture.</title>
        <authorList>
            <person name="Gilroy R."/>
            <person name="Ravi A."/>
            <person name="Getino M."/>
            <person name="Pursley I."/>
            <person name="Horton D.L."/>
            <person name="Alikhan N.F."/>
            <person name="Baker D."/>
            <person name="Gharbi K."/>
            <person name="Hall N."/>
            <person name="Watson M."/>
            <person name="Adriaenssens E.M."/>
            <person name="Foster-Nyarko E."/>
            <person name="Jarju S."/>
            <person name="Secka A."/>
            <person name="Antonio M."/>
            <person name="Oren A."/>
            <person name="Chaudhuri R.R."/>
            <person name="La Ragione R."/>
            <person name="Hildebrand F."/>
            <person name="Pallen M.J."/>
        </authorList>
    </citation>
    <scope>NUCLEOTIDE SEQUENCE</scope>
    <source>
        <strain evidence="8">ChiHejej3B27-3195</strain>
    </source>
</reference>
<evidence type="ECO:0000256" key="4">
    <source>
        <dbReference type="ARBA" id="ARBA00023098"/>
    </source>
</evidence>
<dbReference type="InterPro" id="IPR042099">
    <property type="entry name" value="ANL_N_sf"/>
</dbReference>
<dbReference type="PANTHER" id="PTHR43272:SF32">
    <property type="entry name" value="AMP-DEPENDENT SYNTHETASE_LIGASE DOMAIN-CONTAINING PROTEIN"/>
    <property type="match status" value="1"/>
</dbReference>
<dbReference type="Proteomes" id="UP000824151">
    <property type="component" value="Unassembled WGS sequence"/>
</dbReference>
<dbReference type="EMBL" id="DXGD01000145">
    <property type="protein sequence ID" value="HIW99299.1"/>
    <property type="molecule type" value="Genomic_DNA"/>
</dbReference>
<feature type="domain" description="AMP-dependent synthetase/ligase" evidence="7">
    <location>
        <begin position="57"/>
        <end position="454"/>
    </location>
</feature>
<name>A0A9D1S0Q9_9MICC</name>
<dbReference type="CDD" id="cd05907">
    <property type="entry name" value="VL_LC_FACS_like"/>
    <property type="match status" value="1"/>
</dbReference>
<evidence type="ECO:0000256" key="3">
    <source>
        <dbReference type="ARBA" id="ARBA00022832"/>
    </source>
</evidence>
<evidence type="ECO:0000256" key="6">
    <source>
        <dbReference type="SAM" id="MobiDB-lite"/>
    </source>
</evidence>
<keyword evidence="2" id="KW-0436">Ligase</keyword>
<dbReference type="Pfam" id="PF00501">
    <property type="entry name" value="AMP-binding"/>
    <property type="match status" value="1"/>
</dbReference>
<evidence type="ECO:0000313" key="9">
    <source>
        <dbReference type="Proteomes" id="UP000824151"/>
    </source>
</evidence>
<accession>A0A9D1S0Q9</accession>
<feature type="compositionally biased region" description="Basic and acidic residues" evidence="6">
    <location>
        <begin position="14"/>
        <end position="24"/>
    </location>
</feature>
<keyword evidence="3" id="KW-0276">Fatty acid metabolism</keyword>
<evidence type="ECO:0000256" key="5">
    <source>
        <dbReference type="ARBA" id="ARBA00032875"/>
    </source>
</evidence>
<dbReference type="AlphaFoldDB" id="A0A9D1S0Q9"/>
<protein>
    <recommendedName>
        <fullName evidence="5">Acyl-CoA synthetase</fullName>
    </recommendedName>
</protein>
<dbReference type="InterPro" id="IPR000873">
    <property type="entry name" value="AMP-dep_synth/lig_dom"/>
</dbReference>
<evidence type="ECO:0000259" key="7">
    <source>
        <dbReference type="Pfam" id="PF00501"/>
    </source>
</evidence>
<dbReference type="Gene3D" id="3.40.50.12780">
    <property type="entry name" value="N-terminal domain of ligase-like"/>
    <property type="match status" value="1"/>
</dbReference>
<dbReference type="Pfam" id="PF23562">
    <property type="entry name" value="AMP-binding_C_3"/>
    <property type="match status" value="1"/>
</dbReference>
<gene>
    <name evidence="8" type="ORF">H9871_04065</name>
</gene>
<feature type="region of interest" description="Disordered" evidence="6">
    <location>
        <begin position="1"/>
        <end position="24"/>
    </location>
</feature>
<comment type="similarity">
    <text evidence="1">Belongs to the ATP-dependent AMP-binding enzyme family.</text>
</comment>
<keyword evidence="4" id="KW-0443">Lipid metabolism</keyword>
<dbReference type="PANTHER" id="PTHR43272">
    <property type="entry name" value="LONG-CHAIN-FATTY-ACID--COA LIGASE"/>
    <property type="match status" value="1"/>
</dbReference>